<dbReference type="EC" id="5.6.2.4" evidence="5"/>
<dbReference type="InterPro" id="IPR011545">
    <property type="entry name" value="DEAD/DEAH_box_helicase_dom"/>
</dbReference>
<evidence type="ECO:0000256" key="4">
    <source>
        <dbReference type="ARBA" id="ARBA00034617"/>
    </source>
</evidence>
<dbReference type="InterPro" id="IPR027417">
    <property type="entry name" value="P-loop_NTPase"/>
</dbReference>
<reference evidence="9 10" key="1">
    <citation type="submission" date="2020-07" db="EMBL/GenBank/DDBJ databases">
        <title>Comparative genomics of pyrophilous fungi reveals a link between fire events and developmental genes.</title>
        <authorList>
            <consortium name="DOE Joint Genome Institute"/>
            <person name="Steindorff A.S."/>
            <person name="Carver A."/>
            <person name="Calhoun S."/>
            <person name="Stillman K."/>
            <person name="Liu H."/>
            <person name="Lipzen A."/>
            <person name="Pangilinan J."/>
            <person name="Labutti K."/>
            <person name="Bruns T.D."/>
            <person name="Grigoriev I.V."/>
        </authorList>
    </citation>
    <scope>NUCLEOTIDE SEQUENCE [LARGE SCALE GENOMIC DNA]</scope>
    <source>
        <strain evidence="9 10">CBS 144469</strain>
    </source>
</reference>
<protein>
    <recommendedName>
        <fullName evidence="5">DNA 3'-5' helicase</fullName>
        <ecNumber evidence="5">5.6.2.4</ecNumber>
    </recommendedName>
</protein>
<organism evidence="9 10">
    <name type="scientific">Ephemerocybe angulata</name>
    <dbReference type="NCBI Taxonomy" id="980116"/>
    <lineage>
        <taxon>Eukaryota</taxon>
        <taxon>Fungi</taxon>
        <taxon>Dikarya</taxon>
        <taxon>Basidiomycota</taxon>
        <taxon>Agaricomycotina</taxon>
        <taxon>Agaricomycetes</taxon>
        <taxon>Agaricomycetidae</taxon>
        <taxon>Agaricales</taxon>
        <taxon>Agaricineae</taxon>
        <taxon>Psathyrellaceae</taxon>
        <taxon>Ephemerocybe</taxon>
    </lineage>
</organism>
<keyword evidence="6" id="KW-0175">Coiled coil</keyword>
<keyword evidence="10" id="KW-1185">Reference proteome</keyword>
<dbReference type="Proteomes" id="UP000521943">
    <property type="component" value="Unassembled WGS sequence"/>
</dbReference>
<evidence type="ECO:0000256" key="3">
    <source>
        <dbReference type="ARBA" id="ARBA00023235"/>
    </source>
</evidence>
<evidence type="ECO:0000256" key="6">
    <source>
        <dbReference type="SAM" id="Coils"/>
    </source>
</evidence>
<evidence type="ECO:0000256" key="7">
    <source>
        <dbReference type="SAM" id="MobiDB-lite"/>
    </source>
</evidence>
<proteinExistence type="inferred from homology"/>
<evidence type="ECO:0000256" key="2">
    <source>
        <dbReference type="ARBA" id="ARBA00023125"/>
    </source>
</evidence>
<dbReference type="GO" id="GO:0043138">
    <property type="term" value="F:3'-5' DNA helicase activity"/>
    <property type="evidence" value="ECO:0007669"/>
    <property type="project" value="UniProtKB-EC"/>
</dbReference>
<dbReference type="Pfam" id="PF00270">
    <property type="entry name" value="DEAD"/>
    <property type="match status" value="1"/>
</dbReference>
<dbReference type="SMART" id="SM00487">
    <property type="entry name" value="DEXDc"/>
    <property type="match status" value="1"/>
</dbReference>
<accession>A0A8H6H996</accession>
<keyword evidence="3" id="KW-0413">Isomerase</keyword>
<dbReference type="AlphaFoldDB" id="A0A8H6H996"/>
<dbReference type="GO" id="GO:0005737">
    <property type="term" value="C:cytoplasm"/>
    <property type="evidence" value="ECO:0007669"/>
    <property type="project" value="TreeGrafter"/>
</dbReference>
<keyword evidence="2" id="KW-0238">DNA-binding</keyword>
<dbReference type="GO" id="GO:0003677">
    <property type="term" value="F:DNA binding"/>
    <property type="evidence" value="ECO:0007669"/>
    <property type="project" value="UniProtKB-KW"/>
</dbReference>
<dbReference type="InterPro" id="IPR014001">
    <property type="entry name" value="Helicase_ATP-bd"/>
</dbReference>
<dbReference type="PANTHER" id="PTHR13710:SF105">
    <property type="entry name" value="ATP-DEPENDENT DNA HELICASE Q1"/>
    <property type="match status" value="1"/>
</dbReference>
<gene>
    <name evidence="9" type="ORF">DFP72DRAFT_1081520</name>
</gene>
<sequence>MPHGGIEAALVKGTTSLPDLSGVRVKPYGSWFAHTDEEIKRPYELRNRMLEDVEIHWIARRLDDVLSSVGEDVIINPARASLQKAQGLRCSIGIYIVVAPSNYPSRVNGSPRTATFIMTGYVMNAPFLRGPGFRQGNMIDHRISIWPLEGEMQRSIAYIGAVTHQSDVAFSFFNGQITFITKKKNMPDEVNHRRKIKEAQTWRAFQIPVTESPLPHLATTRGPEAYHVEAWDVADSRSFTEKKDYPVALPFECDVPVFDASDRTLSFSGTSSVWANLHDLPQLQGEIATGTLVTIGFTAFVTDPGCAASPWKVTMPLQFVMDDILNFTLRIAQAGSSGTNRNMRRRSDEPDPGPHRKNATQVNSIEKTRELETRMASSEADLQQLDEVLAQLKKTRDKKAGELEKIRRQLQYQRETQTGGSKGINYQSDSFDWDGALVEKSKAVFNISEFRLCQRGVCNAVMDGRDVICAMPTGGGKSLTFQLPALLNPGVTVVISSVIDRIEDQVRCLKSHNVETVMLLGTTEDEEKSQIGERLLEMSRGKVARDSEIKLCYVTPVRIIKDKDFLSILHKLHSKGKLARIVLDKADSLLSYGHSFCSDYGKSKNSLPGVPIMALSEMCTLQVLEDITKLLQLPPIVQGEGANIEGTVYFAAQEAGCVDAVLPAAVNEEEVVDEGGSSNAYEIEMEVEDPGYQTVDEEFENFVTGRQPPPRPVSLCQEEDMYEGRASDADENMIEMQYGFQTDDEEYEKFLAQPWPSRPASRASADWAES</sequence>
<dbReference type="GO" id="GO:0005694">
    <property type="term" value="C:chromosome"/>
    <property type="evidence" value="ECO:0007669"/>
    <property type="project" value="TreeGrafter"/>
</dbReference>
<evidence type="ECO:0000313" key="10">
    <source>
        <dbReference type="Proteomes" id="UP000521943"/>
    </source>
</evidence>
<feature type="compositionally biased region" description="Basic and acidic residues" evidence="7">
    <location>
        <begin position="345"/>
        <end position="354"/>
    </location>
</feature>
<dbReference type="PROSITE" id="PS51192">
    <property type="entry name" value="HELICASE_ATP_BIND_1"/>
    <property type="match status" value="1"/>
</dbReference>
<dbReference type="GO" id="GO:0009378">
    <property type="term" value="F:four-way junction helicase activity"/>
    <property type="evidence" value="ECO:0007669"/>
    <property type="project" value="TreeGrafter"/>
</dbReference>
<dbReference type="PANTHER" id="PTHR13710">
    <property type="entry name" value="DNA HELICASE RECQ FAMILY MEMBER"/>
    <property type="match status" value="1"/>
</dbReference>
<evidence type="ECO:0000256" key="5">
    <source>
        <dbReference type="ARBA" id="ARBA00034808"/>
    </source>
</evidence>
<dbReference type="GO" id="GO:0000724">
    <property type="term" value="P:double-strand break repair via homologous recombination"/>
    <property type="evidence" value="ECO:0007669"/>
    <property type="project" value="TreeGrafter"/>
</dbReference>
<dbReference type="SUPFAM" id="SSF52540">
    <property type="entry name" value="P-loop containing nucleoside triphosphate hydrolases"/>
    <property type="match status" value="1"/>
</dbReference>
<dbReference type="OrthoDB" id="10261556at2759"/>
<comment type="catalytic activity">
    <reaction evidence="4">
        <text>Couples ATP hydrolysis with the unwinding of duplex DNA by translocating in the 3'-5' direction.</text>
        <dbReference type="EC" id="5.6.2.4"/>
    </reaction>
</comment>
<evidence type="ECO:0000259" key="8">
    <source>
        <dbReference type="PROSITE" id="PS51192"/>
    </source>
</evidence>
<feature type="region of interest" description="Disordered" evidence="7">
    <location>
        <begin position="336"/>
        <end position="363"/>
    </location>
</feature>
<evidence type="ECO:0000256" key="1">
    <source>
        <dbReference type="ARBA" id="ARBA00005446"/>
    </source>
</evidence>
<evidence type="ECO:0000313" key="9">
    <source>
        <dbReference type="EMBL" id="KAF6742753.1"/>
    </source>
</evidence>
<feature type="coiled-coil region" evidence="6">
    <location>
        <begin position="368"/>
        <end position="409"/>
    </location>
</feature>
<dbReference type="GO" id="GO:0005524">
    <property type="term" value="F:ATP binding"/>
    <property type="evidence" value="ECO:0007669"/>
    <property type="project" value="InterPro"/>
</dbReference>
<dbReference type="EMBL" id="JACGCI010000173">
    <property type="protein sequence ID" value="KAF6742753.1"/>
    <property type="molecule type" value="Genomic_DNA"/>
</dbReference>
<name>A0A8H6H996_9AGAR</name>
<comment type="caution">
    <text evidence="9">The sequence shown here is derived from an EMBL/GenBank/DDBJ whole genome shotgun (WGS) entry which is preliminary data.</text>
</comment>
<dbReference type="Gene3D" id="3.40.50.300">
    <property type="entry name" value="P-loop containing nucleotide triphosphate hydrolases"/>
    <property type="match status" value="1"/>
</dbReference>
<feature type="domain" description="Helicase ATP-binding" evidence="8">
    <location>
        <begin position="458"/>
        <end position="637"/>
    </location>
</feature>
<comment type="similarity">
    <text evidence="1">Belongs to the helicase family. RecQ subfamily.</text>
</comment>